<evidence type="ECO:0000256" key="3">
    <source>
        <dbReference type="ARBA" id="ARBA00022989"/>
    </source>
</evidence>
<feature type="transmembrane region" description="Helical" evidence="5">
    <location>
        <begin position="78"/>
        <end position="93"/>
    </location>
</feature>
<organism evidence="6 7">
    <name type="scientific">bacterium (Candidatus Gribaldobacteria) CG23_combo_of_CG06-09_8_20_14_all_37_87_8</name>
    <dbReference type="NCBI Taxonomy" id="2014278"/>
    <lineage>
        <taxon>Bacteria</taxon>
        <taxon>Candidatus Gribaldobacteria</taxon>
    </lineage>
</organism>
<keyword evidence="2 5" id="KW-0812">Transmembrane</keyword>
<protein>
    <recommendedName>
        <fullName evidence="8">Prenyltransferase</fullName>
    </recommendedName>
</protein>
<feature type="transmembrane region" description="Helical" evidence="5">
    <location>
        <begin position="245"/>
        <end position="263"/>
    </location>
</feature>
<dbReference type="InterPro" id="IPR000537">
    <property type="entry name" value="UbiA_prenyltransferase"/>
</dbReference>
<dbReference type="EMBL" id="PCSB01000077">
    <property type="protein sequence ID" value="PIP31420.1"/>
    <property type="molecule type" value="Genomic_DNA"/>
</dbReference>
<dbReference type="Proteomes" id="UP000230447">
    <property type="component" value="Unassembled WGS sequence"/>
</dbReference>
<gene>
    <name evidence="6" type="ORF">COX24_03690</name>
</gene>
<evidence type="ECO:0000256" key="1">
    <source>
        <dbReference type="ARBA" id="ARBA00004141"/>
    </source>
</evidence>
<feature type="transmembrane region" description="Helical" evidence="5">
    <location>
        <begin position="196"/>
        <end position="214"/>
    </location>
</feature>
<dbReference type="GO" id="GO:0016020">
    <property type="term" value="C:membrane"/>
    <property type="evidence" value="ECO:0007669"/>
    <property type="project" value="UniProtKB-SubCell"/>
</dbReference>
<evidence type="ECO:0000313" key="7">
    <source>
        <dbReference type="Proteomes" id="UP000230447"/>
    </source>
</evidence>
<dbReference type="GO" id="GO:0016765">
    <property type="term" value="F:transferase activity, transferring alkyl or aryl (other than methyl) groups"/>
    <property type="evidence" value="ECO:0007669"/>
    <property type="project" value="InterPro"/>
</dbReference>
<feature type="transmembrane region" description="Helical" evidence="5">
    <location>
        <begin position="99"/>
        <end position="116"/>
    </location>
</feature>
<dbReference type="Gene3D" id="1.20.120.1780">
    <property type="entry name" value="UbiA prenyltransferase"/>
    <property type="match status" value="1"/>
</dbReference>
<proteinExistence type="predicted"/>
<feature type="transmembrane region" description="Helical" evidence="5">
    <location>
        <begin position="12"/>
        <end position="33"/>
    </location>
</feature>
<comment type="subcellular location">
    <subcellularLocation>
        <location evidence="1">Membrane</location>
        <topology evidence="1">Multi-pass membrane protein</topology>
    </subcellularLocation>
</comment>
<feature type="transmembrane region" description="Helical" evidence="5">
    <location>
        <begin position="220"/>
        <end position="238"/>
    </location>
</feature>
<feature type="transmembrane region" description="Helical" evidence="5">
    <location>
        <begin position="149"/>
        <end position="168"/>
    </location>
</feature>
<feature type="transmembrane region" description="Helical" evidence="5">
    <location>
        <begin position="125"/>
        <end position="143"/>
    </location>
</feature>
<comment type="caution">
    <text evidence="6">The sequence shown here is derived from an EMBL/GenBank/DDBJ whole genome shotgun (WGS) entry which is preliminary data.</text>
</comment>
<evidence type="ECO:0000313" key="6">
    <source>
        <dbReference type="EMBL" id="PIP31420.1"/>
    </source>
</evidence>
<name>A0A2G9ZFR7_9BACT</name>
<evidence type="ECO:0008006" key="8">
    <source>
        <dbReference type="Google" id="ProtNLM"/>
    </source>
</evidence>
<dbReference type="AlphaFoldDB" id="A0A2G9ZFR7"/>
<evidence type="ECO:0000256" key="4">
    <source>
        <dbReference type="ARBA" id="ARBA00023136"/>
    </source>
</evidence>
<keyword evidence="3 5" id="KW-1133">Transmembrane helix</keyword>
<evidence type="ECO:0000256" key="5">
    <source>
        <dbReference type="SAM" id="Phobius"/>
    </source>
</evidence>
<reference evidence="6 7" key="1">
    <citation type="submission" date="2017-09" db="EMBL/GenBank/DDBJ databases">
        <title>Depth-based differentiation of microbial function through sediment-hosted aquifers and enrichment of novel symbionts in the deep terrestrial subsurface.</title>
        <authorList>
            <person name="Probst A.J."/>
            <person name="Ladd B."/>
            <person name="Jarett J.K."/>
            <person name="Geller-Mcgrath D.E."/>
            <person name="Sieber C.M."/>
            <person name="Emerson J.B."/>
            <person name="Anantharaman K."/>
            <person name="Thomas B.C."/>
            <person name="Malmstrom R."/>
            <person name="Stieglmeier M."/>
            <person name="Klingl A."/>
            <person name="Woyke T."/>
            <person name="Ryan C.M."/>
            <person name="Banfield J.F."/>
        </authorList>
    </citation>
    <scope>NUCLEOTIDE SEQUENCE [LARGE SCALE GENOMIC DNA]</scope>
    <source>
        <strain evidence="6">CG23_combo_of_CG06-09_8_20_14_all_37_87_8</strain>
    </source>
</reference>
<dbReference type="Pfam" id="PF01040">
    <property type="entry name" value="UbiA"/>
    <property type="match status" value="1"/>
</dbReference>
<keyword evidence="4 5" id="KW-0472">Membrane</keyword>
<accession>A0A2G9ZFR7</accession>
<evidence type="ECO:0000256" key="2">
    <source>
        <dbReference type="ARBA" id="ARBA00022692"/>
    </source>
</evidence>
<feature type="transmembrane region" description="Helical" evidence="5">
    <location>
        <begin position="39"/>
        <end position="57"/>
    </location>
</feature>
<sequence length="266" mass="30937">MLSRLPKIISQEILFGGHLQALGSVALVWLPALVFQIKFSAWILLAFYLAFYSIYFFDRLLGLKKDTNKYLALHKKRAPFILFISLGLALLLFFRFKLLIFGCLVIILGFLYPLFFKNLTKKIPLFKNIFVALFFASLVFFPFSHFTILAGFLGLLVFLKAILMQIILDLKDEKEDKRNGLLTLPVILGKEKTLTLLKPIIFLVSFFLPLLLSIITNQKFFFYLSSLVFIDLMSWFLVKKNNYQAYFLQASQFLFWLILLLIVKII</sequence>